<evidence type="ECO:0000313" key="3">
    <source>
        <dbReference type="Proteomes" id="UP001153461"/>
    </source>
</evidence>
<dbReference type="EMBL" id="CAJVNV010000647">
    <property type="protein sequence ID" value="CAG8343966.1"/>
    <property type="molecule type" value="Genomic_DNA"/>
</dbReference>
<name>A0A9W4IV76_PENNA</name>
<evidence type="ECO:0000256" key="1">
    <source>
        <dbReference type="SAM" id="MobiDB-lite"/>
    </source>
</evidence>
<feature type="region of interest" description="Disordered" evidence="1">
    <location>
        <begin position="316"/>
        <end position="407"/>
    </location>
</feature>
<dbReference type="InterPro" id="IPR022190">
    <property type="entry name" value="DUF3716"/>
</dbReference>
<protein>
    <submittedName>
        <fullName evidence="2">Uncharacterized protein</fullName>
    </submittedName>
</protein>
<comment type="caution">
    <text evidence="2">The sequence shown here is derived from an EMBL/GenBank/DDBJ whole genome shotgun (WGS) entry which is preliminary data.</text>
</comment>
<sequence>MNPDDMGRATRFSANVQEQVSQESIFTNNLAEAIAKNSNSSELSSPDYPGFLQGSDSDSSDDDVVDYPYQPDGEDGSSASVTTCTNPSAEEDPGPSVRVRTAAELDAVIKAQVEDTSFPGLDTTGLPLLRNFLTAFEQKIRDLHPERTELDWREGIRKPVRSAVARRAAHGQLCGVEAPADQKCTACAQGTRNTFEHCRIVFVDTEAQWLGACASCAFSGTGPKCSFRTSSPTQWTNYDKTDVRTGPDQPGNVPSWVIAAVAERQPSSPLLQTYYVGKDAATSSKPANVTTSRKRPAAVAKLNTEQIDQAPKIAAHEYTPSRHELPSSTIQPAKETQHVRRTAVLKRTSATPKVADKEQPAKRRKSEAGPAKVSEGTAKDEPKRRKSEVAPAKASEGASKDAPPKLKNGGLPFNATWYNSPLEDPNVYRMKDKDYALDTYNDLADLIARVTEDHGRMKAALLKKGFLLESDESEEENVFAVD</sequence>
<gene>
    <name evidence="2" type="ORF">PNAL_LOCUS10928</name>
</gene>
<evidence type="ECO:0000313" key="2">
    <source>
        <dbReference type="EMBL" id="CAG8343966.1"/>
    </source>
</evidence>
<accession>A0A9W4IV76</accession>
<feature type="region of interest" description="Disordered" evidence="1">
    <location>
        <begin position="37"/>
        <end position="96"/>
    </location>
</feature>
<dbReference type="AlphaFoldDB" id="A0A9W4IV76"/>
<dbReference type="Proteomes" id="UP001153461">
    <property type="component" value="Unassembled WGS sequence"/>
</dbReference>
<dbReference type="Pfam" id="PF12511">
    <property type="entry name" value="DUF3716"/>
    <property type="match status" value="1"/>
</dbReference>
<feature type="region of interest" description="Disordered" evidence="1">
    <location>
        <begin position="1"/>
        <end position="23"/>
    </location>
</feature>
<proteinExistence type="predicted"/>
<reference evidence="2" key="1">
    <citation type="submission" date="2021-07" db="EMBL/GenBank/DDBJ databases">
        <authorList>
            <person name="Branca A.L. A."/>
        </authorList>
    </citation>
    <scope>NUCLEOTIDE SEQUENCE</scope>
</reference>
<organism evidence="2 3">
    <name type="scientific">Penicillium nalgiovense</name>
    <dbReference type="NCBI Taxonomy" id="60175"/>
    <lineage>
        <taxon>Eukaryota</taxon>
        <taxon>Fungi</taxon>
        <taxon>Dikarya</taxon>
        <taxon>Ascomycota</taxon>
        <taxon>Pezizomycotina</taxon>
        <taxon>Eurotiomycetes</taxon>
        <taxon>Eurotiomycetidae</taxon>
        <taxon>Eurotiales</taxon>
        <taxon>Aspergillaceae</taxon>
        <taxon>Penicillium</taxon>
    </lineage>
</organism>
<feature type="compositionally biased region" description="Polar residues" evidence="1">
    <location>
        <begin position="12"/>
        <end position="23"/>
    </location>
</feature>
<feature type="compositionally biased region" description="Polar residues" evidence="1">
    <location>
        <begin position="77"/>
        <end position="88"/>
    </location>
</feature>